<evidence type="ECO:0000256" key="1">
    <source>
        <dbReference type="ARBA" id="ARBA00023157"/>
    </source>
</evidence>
<dbReference type="Gene3D" id="2.40.10.10">
    <property type="entry name" value="Trypsin-like serine proteases"/>
    <property type="match status" value="1"/>
</dbReference>
<dbReference type="AlphaFoldDB" id="A0A7R8ZV73"/>
<feature type="non-terminal residue" evidence="3">
    <location>
        <position position="1"/>
    </location>
</feature>
<dbReference type="InterPro" id="IPR001254">
    <property type="entry name" value="Trypsin_dom"/>
</dbReference>
<dbReference type="PANTHER" id="PTHR24252:SF7">
    <property type="entry name" value="HYALIN"/>
    <property type="match status" value="1"/>
</dbReference>
<dbReference type="InterPro" id="IPR043504">
    <property type="entry name" value="Peptidase_S1_PA_chymotrypsin"/>
</dbReference>
<sequence length="246" mass="26029">AVLNRAGASSQQQVQNLIIHPQYRSASQFDYDVALLELTHASQIEPVSILADDAVSGEYALVAGWGVSKTDATSGEPVAGSFSNFLQQAELQIVDNQACQQTLSYRLSDSMLCAGYPPGGRDSCSGDSGGPLIVQRDGVPHQVGLVSFGDGCGKPGRFGVYSRLSVVAAWISSYTEVAAVKSTNAPRPVPYVAGTFDFSKEAAQTISAREGGGSVLWLLLIALLQLARASCQSQRDNKILRFNSAI</sequence>
<dbReference type="PRINTS" id="PR00722">
    <property type="entry name" value="CHYMOTRYPSIN"/>
</dbReference>
<evidence type="ECO:0000256" key="2">
    <source>
        <dbReference type="ARBA" id="ARBA00024195"/>
    </source>
</evidence>
<dbReference type="PANTHER" id="PTHR24252">
    <property type="entry name" value="ACROSIN-RELATED"/>
    <property type="match status" value="1"/>
</dbReference>
<name>A0A7R8ZV73_9CRUS</name>
<gene>
    <name evidence="3" type="ORF">CTOB1V02_LOCUS15542</name>
</gene>
<accession>A0A7R8ZV73</accession>
<keyword evidence="1" id="KW-1015">Disulfide bond</keyword>
<dbReference type="Pfam" id="PF00089">
    <property type="entry name" value="Trypsin"/>
    <property type="match status" value="1"/>
</dbReference>
<proteinExistence type="inferred from homology"/>
<dbReference type="FunFam" id="2.40.10.10:FF:000002">
    <property type="entry name" value="Transmembrane protease serine"/>
    <property type="match status" value="1"/>
</dbReference>
<dbReference type="SUPFAM" id="SSF50494">
    <property type="entry name" value="Trypsin-like serine proteases"/>
    <property type="match status" value="1"/>
</dbReference>
<dbReference type="OrthoDB" id="10051896at2759"/>
<protein>
    <submittedName>
        <fullName evidence="3">Uncharacterized protein</fullName>
    </submittedName>
</protein>
<dbReference type="EMBL" id="OB691270">
    <property type="protein sequence ID" value="CAD7237727.1"/>
    <property type="molecule type" value="Genomic_DNA"/>
</dbReference>
<dbReference type="InterPro" id="IPR033116">
    <property type="entry name" value="TRYPSIN_SER"/>
</dbReference>
<comment type="similarity">
    <text evidence="2">Belongs to the peptidase S1 family. CLIP subfamily.</text>
</comment>
<dbReference type="CDD" id="cd00190">
    <property type="entry name" value="Tryp_SPc"/>
    <property type="match status" value="1"/>
</dbReference>
<dbReference type="SMART" id="SM00020">
    <property type="entry name" value="Tryp_SPc"/>
    <property type="match status" value="1"/>
</dbReference>
<dbReference type="InterPro" id="IPR001314">
    <property type="entry name" value="Peptidase_S1A"/>
</dbReference>
<evidence type="ECO:0000313" key="3">
    <source>
        <dbReference type="EMBL" id="CAD7237727.1"/>
    </source>
</evidence>
<reference evidence="3" key="1">
    <citation type="submission" date="2020-11" db="EMBL/GenBank/DDBJ databases">
        <authorList>
            <person name="Tran Van P."/>
        </authorList>
    </citation>
    <scope>NUCLEOTIDE SEQUENCE</scope>
</reference>
<organism evidence="3">
    <name type="scientific">Cyprideis torosa</name>
    <dbReference type="NCBI Taxonomy" id="163714"/>
    <lineage>
        <taxon>Eukaryota</taxon>
        <taxon>Metazoa</taxon>
        <taxon>Ecdysozoa</taxon>
        <taxon>Arthropoda</taxon>
        <taxon>Crustacea</taxon>
        <taxon>Oligostraca</taxon>
        <taxon>Ostracoda</taxon>
        <taxon>Podocopa</taxon>
        <taxon>Podocopida</taxon>
        <taxon>Cytherocopina</taxon>
        <taxon>Cytheroidea</taxon>
        <taxon>Cytherideidae</taxon>
        <taxon>Cyprideis</taxon>
    </lineage>
</organism>
<dbReference type="PROSITE" id="PS00135">
    <property type="entry name" value="TRYPSIN_SER"/>
    <property type="match status" value="1"/>
</dbReference>
<dbReference type="GO" id="GO:0004252">
    <property type="term" value="F:serine-type endopeptidase activity"/>
    <property type="evidence" value="ECO:0007669"/>
    <property type="project" value="InterPro"/>
</dbReference>
<dbReference type="InterPro" id="IPR009003">
    <property type="entry name" value="Peptidase_S1_PA"/>
</dbReference>
<dbReference type="PROSITE" id="PS50240">
    <property type="entry name" value="TRYPSIN_DOM"/>
    <property type="match status" value="1"/>
</dbReference>
<dbReference type="GO" id="GO:0006508">
    <property type="term" value="P:proteolysis"/>
    <property type="evidence" value="ECO:0007669"/>
    <property type="project" value="InterPro"/>
</dbReference>